<gene>
    <name evidence="1" type="ORF">ESCO41_00065</name>
</gene>
<accession>A0A1U9WR05</accession>
<reference evidence="1" key="1">
    <citation type="submission" date="2017-02" db="EMBL/GenBank/DDBJ databases">
        <title>Characterization of a new coliphage vB_EcoS_ESCO41.</title>
        <authorList>
            <person name="Trotereau A."/>
            <person name="Schouler C."/>
        </authorList>
    </citation>
    <scope>NUCLEOTIDE SEQUENCE [LARGE SCALE GENOMIC DNA]</scope>
</reference>
<dbReference type="InterPro" id="IPR010265">
    <property type="entry name" value="Phage_lambda_TipM"/>
</dbReference>
<dbReference type="EMBL" id="KY619305">
    <property type="protein sequence ID" value="AQY55292.1"/>
    <property type="molecule type" value="Genomic_DNA"/>
</dbReference>
<sequence length="115" mass="13004">MALDVFKWCVQVQDGGGVMTVTNNDRQVQFGNGFRQVASSGYNTERREYAISYVGKDWKEVREFLRSHRLKAFAFTPPEDKIGVFLLKPDTLNTQPIGRGLLVVKCTIVETFTAV</sequence>
<dbReference type="Proteomes" id="UP000222601">
    <property type="component" value="Segment"/>
</dbReference>
<keyword evidence="2" id="KW-1185">Reference proteome</keyword>
<proteinExistence type="predicted"/>
<name>A0A1U9WR05_9CAUD</name>
<evidence type="ECO:0000313" key="2">
    <source>
        <dbReference type="Proteomes" id="UP000222601"/>
    </source>
</evidence>
<dbReference type="Pfam" id="PF05939">
    <property type="entry name" value="Phage_min_tail"/>
    <property type="match status" value="1"/>
</dbReference>
<evidence type="ECO:0000313" key="1">
    <source>
        <dbReference type="EMBL" id="AQY55292.1"/>
    </source>
</evidence>
<organism evidence="1">
    <name type="scientific">Escherichia phage vB_EcoS_ESCO41</name>
    <dbReference type="NCBI Taxonomy" id="2496547"/>
    <lineage>
        <taxon>Viruses</taxon>
        <taxon>Duplodnaviria</taxon>
        <taxon>Heunggongvirae</taxon>
        <taxon>Uroviricota</taxon>
        <taxon>Caudoviricetes</taxon>
        <taxon>Drexlerviridae</taxon>
        <taxon>Nouzillyvirus</taxon>
        <taxon>Nouzillyvirus ESCO41</taxon>
    </lineage>
</organism>
<protein>
    <submittedName>
        <fullName evidence="1">Minor tail protein</fullName>
    </submittedName>
</protein>